<dbReference type="Gene3D" id="3.30.460.30">
    <property type="entry name" value="Glutamyl-tRNA reductase, N-terminal domain"/>
    <property type="match status" value="1"/>
</dbReference>
<dbReference type="SUPFAM" id="SSF69075">
    <property type="entry name" value="Glutamyl tRNA-reductase dimerization domain"/>
    <property type="match status" value="1"/>
</dbReference>
<feature type="domain" description="Glutamyl-tRNA reductase N-terminal" evidence="18">
    <location>
        <begin position="6"/>
        <end position="156"/>
    </location>
</feature>
<dbReference type="HAMAP" id="MF_00087">
    <property type="entry name" value="Glu_tRNA_reductase"/>
    <property type="match status" value="1"/>
</dbReference>
<dbReference type="InterPro" id="IPR000343">
    <property type="entry name" value="4pyrrol_synth_GluRdtase"/>
</dbReference>
<dbReference type="InterPro" id="IPR036343">
    <property type="entry name" value="GluRdtase_N_sf"/>
</dbReference>
<sequence length="473" mass="53181">MHIIAVGLNYRTAPVEIRERFAFDEQYLPMALQQLKETKSILECVIVSTCNRTEIYAVVDRLYMCGHYVRNFLEKWFRIPRERMKDYLYIYEDRQAIEHLFRVTSGLDSMVIGETQILGQVRDAFLKAQAQKATGTMFNTLFKQAVTMAKRAHSETSIGENPVSVSYAAVELGKRIFGDFQGKTVLLVGAGKMSELTLKHLTAGGAEKVVVVNRTYEKAVELASKTNGTARPIEKLPEELAKADVVISSTGAAGFVLTRETVRMAMSARKSRPLFMIDIAVPRDIEPGISELSNVYLYDIDDLEFIVETNLNERRKEALKIEAMVEKEIEAFEQWYKLLGVSPVIRALQEKSVAIHEETMSSMLNKLPGLGEREVDVIRKLTKSMLNQMMRDPIMRVKELAAERRGEEALDMFTHLFALEQRLADAASAEEARKAAVKAAAAEQQSKEAIAGPDDRDRKQRIAIAAGELLAHS</sequence>
<dbReference type="InterPro" id="IPR036291">
    <property type="entry name" value="NAD(P)-bd_dom_sf"/>
</dbReference>
<comment type="pathway">
    <text evidence="1 9 14">Porphyrin-containing compound metabolism; protoporphyrin-IX biosynthesis; 5-aminolevulinate from L-glutamyl-tRNA(Glu): step 1/2.</text>
</comment>
<feature type="active site" description="Nucleophile" evidence="9 10">
    <location>
        <position position="50"/>
    </location>
</feature>
<evidence type="ECO:0000256" key="9">
    <source>
        <dbReference type="HAMAP-Rule" id="MF_00087"/>
    </source>
</evidence>
<dbReference type="RefSeq" id="WP_190924756.1">
    <property type="nucleotide sequence ID" value="NZ_JACXJA010000003.1"/>
</dbReference>
<dbReference type="CDD" id="cd05213">
    <property type="entry name" value="NAD_bind_Glutamyl_tRNA_reduct"/>
    <property type="match status" value="1"/>
</dbReference>
<evidence type="ECO:0000256" key="6">
    <source>
        <dbReference type="ARBA" id="ARBA00023244"/>
    </source>
</evidence>
<evidence type="ECO:0000256" key="7">
    <source>
        <dbReference type="ARBA" id="ARBA00047464"/>
    </source>
</evidence>
<feature type="binding site" evidence="9 11">
    <location>
        <position position="120"/>
    </location>
    <ligand>
        <name>substrate</name>
    </ligand>
</feature>
<evidence type="ECO:0000256" key="5">
    <source>
        <dbReference type="ARBA" id="ARBA00023002"/>
    </source>
</evidence>
<comment type="subunit">
    <text evidence="9">Homodimer.</text>
</comment>
<evidence type="ECO:0000256" key="14">
    <source>
        <dbReference type="RuleBase" id="RU000584"/>
    </source>
</evidence>
<comment type="catalytic activity">
    <reaction evidence="7 9 14">
        <text>(S)-4-amino-5-oxopentanoate + tRNA(Glu) + NADP(+) = L-glutamyl-tRNA(Glu) + NADPH + H(+)</text>
        <dbReference type="Rhea" id="RHEA:12344"/>
        <dbReference type="Rhea" id="RHEA-COMP:9663"/>
        <dbReference type="Rhea" id="RHEA-COMP:9680"/>
        <dbReference type="ChEBI" id="CHEBI:15378"/>
        <dbReference type="ChEBI" id="CHEBI:57501"/>
        <dbReference type="ChEBI" id="CHEBI:57783"/>
        <dbReference type="ChEBI" id="CHEBI:58349"/>
        <dbReference type="ChEBI" id="CHEBI:78442"/>
        <dbReference type="ChEBI" id="CHEBI:78520"/>
        <dbReference type="EC" id="1.2.1.70"/>
    </reaction>
</comment>
<dbReference type="EMBL" id="JACXJA010000003">
    <property type="protein sequence ID" value="MBD2860975.1"/>
    <property type="molecule type" value="Genomic_DNA"/>
</dbReference>
<keyword evidence="6 9" id="KW-0627">Porphyrin biosynthesis</keyword>
<evidence type="ECO:0000256" key="3">
    <source>
        <dbReference type="ARBA" id="ARBA00012970"/>
    </source>
</evidence>
<comment type="domain">
    <text evidence="9">Possesses an unusual extended V-shaped dimeric structure with each monomer consisting of three distinct domains arranged along a curved 'spinal' alpha-helix. The N-terminal catalytic domain specifically recognizes the glutamate moiety of the substrate. The second domain is the NADPH-binding domain, and the third C-terminal domain is responsible for dimerization.</text>
</comment>
<feature type="site" description="Important for activity" evidence="9 13">
    <location>
        <position position="99"/>
    </location>
</feature>
<evidence type="ECO:0000256" key="1">
    <source>
        <dbReference type="ARBA" id="ARBA00005059"/>
    </source>
</evidence>
<keyword evidence="4 9" id="KW-0521">NADP</keyword>
<dbReference type="InterPro" id="IPR018214">
    <property type="entry name" value="GluRdtase_CS"/>
</dbReference>
<protein>
    <recommendedName>
        <fullName evidence="8 9">Glutamyl-tRNA reductase</fullName>
        <shortName evidence="9">GluTR</shortName>
        <ecNumber evidence="3 9">1.2.1.70</ecNumber>
    </recommendedName>
</protein>
<name>A0A927GXW9_9BACL</name>
<gene>
    <name evidence="9" type="primary">hemA</name>
    <name evidence="19" type="ORF">IDH45_03115</name>
</gene>
<dbReference type="FunFam" id="3.40.50.720:FF:000031">
    <property type="entry name" value="Glutamyl-tRNA reductase"/>
    <property type="match status" value="1"/>
</dbReference>
<feature type="binding site" evidence="9 12">
    <location>
        <begin position="189"/>
        <end position="194"/>
    </location>
    <ligand>
        <name>NADP(+)</name>
        <dbReference type="ChEBI" id="CHEBI:58349"/>
    </ligand>
</feature>
<dbReference type="PANTHER" id="PTHR43013:SF1">
    <property type="entry name" value="GLUTAMYL-TRNA REDUCTASE"/>
    <property type="match status" value="1"/>
</dbReference>
<dbReference type="FunFam" id="3.30.460.30:FF:000001">
    <property type="entry name" value="Glutamyl-tRNA reductase"/>
    <property type="match status" value="1"/>
</dbReference>
<keyword evidence="5 9" id="KW-0560">Oxidoreductase</keyword>
<evidence type="ECO:0000256" key="2">
    <source>
        <dbReference type="ARBA" id="ARBA00005916"/>
    </source>
</evidence>
<dbReference type="InterPro" id="IPR006151">
    <property type="entry name" value="Shikm_DH/Glu-tRNA_Rdtase"/>
</dbReference>
<evidence type="ECO:0000259" key="17">
    <source>
        <dbReference type="Pfam" id="PF01488"/>
    </source>
</evidence>
<feature type="domain" description="Tetrapyrrole biosynthesis glutamyl-tRNA reductase dimerisation" evidence="16">
    <location>
        <begin position="320"/>
        <end position="419"/>
    </location>
</feature>
<dbReference type="GO" id="GO:0050661">
    <property type="term" value="F:NADP binding"/>
    <property type="evidence" value="ECO:0007669"/>
    <property type="project" value="InterPro"/>
</dbReference>
<dbReference type="GO" id="GO:0019353">
    <property type="term" value="P:protoporphyrinogen IX biosynthetic process from glutamate"/>
    <property type="evidence" value="ECO:0007669"/>
    <property type="project" value="TreeGrafter"/>
</dbReference>
<dbReference type="SUPFAM" id="SSF69742">
    <property type="entry name" value="Glutamyl tRNA-reductase catalytic, N-terminal domain"/>
    <property type="match status" value="1"/>
</dbReference>
<feature type="domain" description="Quinate/shikimate 5-dehydrogenase/glutamyl-tRNA reductase" evidence="17">
    <location>
        <begin position="171"/>
        <end position="304"/>
    </location>
</feature>
<comment type="miscellaneous">
    <text evidence="9">During catalysis, the active site Cys acts as a nucleophile attacking the alpha-carbonyl group of tRNA-bound glutamate with the formation of a thioester intermediate between enzyme and glutamate, and the concomitant release of tRNA(Glu). The thioester intermediate is finally reduced by direct hydride transfer from NADPH, to form the product GSA.</text>
</comment>
<accession>A0A927GXW9</accession>
<dbReference type="Proteomes" id="UP000639396">
    <property type="component" value="Unassembled WGS sequence"/>
</dbReference>
<keyword evidence="20" id="KW-1185">Reference proteome</keyword>
<comment type="caution">
    <text evidence="19">The sequence shown here is derived from an EMBL/GenBank/DDBJ whole genome shotgun (WGS) entry which is preliminary data.</text>
</comment>
<dbReference type="PANTHER" id="PTHR43013">
    <property type="entry name" value="GLUTAMYL-TRNA REDUCTASE"/>
    <property type="match status" value="1"/>
</dbReference>
<dbReference type="NCBIfam" id="NF000744">
    <property type="entry name" value="PRK00045.1-3"/>
    <property type="match status" value="1"/>
</dbReference>
<evidence type="ECO:0000313" key="20">
    <source>
        <dbReference type="Proteomes" id="UP000639396"/>
    </source>
</evidence>
<dbReference type="SUPFAM" id="SSF51735">
    <property type="entry name" value="NAD(P)-binding Rossmann-fold domains"/>
    <property type="match status" value="1"/>
</dbReference>
<feature type="compositionally biased region" description="Low complexity" evidence="15">
    <location>
        <begin position="439"/>
        <end position="451"/>
    </location>
</feature>
<dbReference type="NCBIfam" id="TIGR01035">
    <property type="entry name" value="hemA"/>
    <property type="match status" value="1"/>
</dbReference>
<evidence type="ECO:0000256" key="15">
    <source>
        <dbReference type="SAM" id="MobiDB-lite"/>
    </source>
</evidence>
<dbReference type="InterPro" id="IPR015896">
    <property type="entry name" value="4pyrrol_synth_GluRdtase_dimer"/>
</dbReference>
<dbReference type="Pfam" id="PF01488">
    <property type="entry name" value="Shikimate_DH"/>
    <property type="match status" value="1"/>
</dbReference>
<proteinExistence type="inferred from homology"/>
<feature type="region of interest" description="Disordered" evidence="15">
    <location>
        <begin position="439"/>
        <end position="458"/>
    </location>
</feature>
<dbReference type="Gene3D" id="3.40.50.720">
    <property type="entry name" value="NAD(P)-binding Rossmann-like Domain"/>
    <property type="match status" value="1"/>
</dbReference>
<comment type="function">
    <text evidence="9">Catalyzes the NADPH-dependent reduction of glutamyl-tRNA(Glu) to glutamate 1-semialdehyde (GSA).</text>
</comment>
<comment type="similarity">
    <text evidence="2 9 14">Belongs to the glutamyl-tRNA reductase family.</text>
</comment>
<dbReference type="Pfam" id="PF00745">
    <property type="entry name" value="GlutR_dimer"/>
    <property type="match status" value="1"/>
</dbReference>
<feature type="binding site" evidence="9 11">
    <location>
        <position position="109"/>
    </location>
    <ligand>
        <name>substrate</name>
    </ligand>
</feature>
<evidence type="ECO:0000256" key="11">
    <source>
        <dbReference type="PIRSR" id="PIRSR000445-2"/>
    </source>
</evidence>
<evidence type="ECO:0000256" key="13">
    <source>
        <dbReference type="PIRSR" id="PIRSR000445-4"/>
    </source>
</evidence>
<evidence type="ECO:0000256" key="8">
    <source>
        <dbReference type="ARBA" id="ARBA00068659"/>
    </source>
</evidence>
<feature type="binding site" evidence="9 11">
    <location>
        <begin position="114"/>
        <end position="116"/>
    </location>
    <ligand>
        <name>substrate</name>
    </ligand>
</feature>
<organism evidence="19 20">
    <name type="scientific">Paenibacillus oceani</name>
    <dbReference type="NCBI Taxonomy" id="2772510"/>
    <lineage>
        <taxon>Bacteria</taxon>
        <taxon>Bacillati</taxon>
        <taxon>Bacillota</taxon>
        <taxon>Bacilli</taxon>
        <taxon>Bacillales</taxon>
        <taxon>Paenibacillaceae</taxon>
        <taxon>Paenibacillus</taxon>
    </lineage>
</organism>
<dbReference type="PROSITE" id="PS00747">
    <property type="entry name" value="GLUTR"/>
    <property type="match status" value="1"/>
</dbReference>
<dbReference type="PIRSF" id="PIRSF000445">
    <property type="entry name" value="4pyrrol_synth_GluRdtase"/>
    <property type="match status" value="1"/>
</dbReference>
<evidence type="ECO:0000256" key="12">
    <source>
        <dbReference type="PIRSR" id="PIRSR000445-3"/>
    </source>
</evidence>
<reference evidence="19" key="1">
    <citation type="submission" date="2020-09" db="EMBL/GenBank/DDBJ databases">
        <title>A novel bacterium of genus Paenibacillus, isolated from South China Sea.</title>
        <authorList>
            <person name="Huang H."/>
            <person name="Mo K."/>
            <person name="Hu Y."/>
        </authorList>
    </citation>
    <scope>NUCLEOTIDE SEQUENCE</scope>
    <source>
        <strain evidence="19">IB182363</strain>
    </source>
</reference>
<evidence type="ECO:0000259" key="18">
    <source>
        <dbReference type="Pfam" id="PF05201"/>
    </source>
</evidence>
<dbReference type="GO" id="GO:0008883">
    <property type="term" value="F:glutamyl-tRNA reductase activity"/>
    <property type="evidence" value="ECO:0007669"/>
    <property type="project" value="UniProtKB-UniRule"/>
</dbReference>
<feature type="binding site" evidence="9 11">
    <location>
        <begin position="49"/>
        <end position="52"/>
    </location>
    <ligand>
        <name>substrate</name>
    </ligand>
</feature>
<dbReference type="InterPro" id="IPR036453">
    <property type="entry name" value="GluRdtase_dimer_dom_sf"/>
</dbReference>
<dbReference type="Pfam" id="PF05201">
    <property type="entry name" value="GlutR_N"/>
    <property type="match status" value="1"/>
</dbReference>
<evidence type="ECO:0000256" key="4">
    <source>
        <dbReference type="ARBA" id="ARBA00022857"/>
    </source>
</evidence>
<evidence type="ECO:0000256" key="10">
    <source>
        <dbReference type="PIRSR" id="PIRSR000445-1"/>
    </source>
</evidence>
<evidence type="ECO:0000259" key="16">
    <source>
        <dbReference type="Pfam" id="PF00745"/>
    </source>
</evidence>
<dbReference type="InterPro" id="IPR015895">
    <property type="entry name" value="4pyrrol_synth_GluRdtase_N"/>
</dbReference>
<dbReference type="AlphaFoldDB" id="A0A927GXW9"/>
<dbReference type="EC" id="1.2.1.70" evidence="3 9"/>
<evidence type="ECO:0000313" key="19">
    <source>
        <dbReference type="EMBL" id="MBD2860975.1"/>
    </source>
</evidence>